<reference evidence="2" key="2">
    <citation type="journal article" date="2023" name="Microbiol Resour">
        <title>Decontamination and Annotation of the Draft Genome Sequence of the Oomycete Lagenidium giganteum ARSEF 373.</title>
        <authorList>
            <person name="Morgan W.R."/>
            <person name="Tartar A."/>
        </authorList>
    </citation>
    <scope>NUCLEOTIDE SEQUENCE</scope>
    <source>
        <strain evidence="2">ARSEF 373</strain>
    </source>
</reference>
<feature type="region of interest" description="Disordered" evidence="1">
    <location>
        <begin position="1"/>
        <end position="93"/>
    </location>
</feature>
<evidence type="ECO:0000313" key="2">
    <source>
        <dbReference type="EMBL" id="DBA01016.1"/>
    </source>
</evidence>
<dbReference type="Proteomes" id="UP001146120">
    <property type="component" value="Unassembled WGS sequence"/>
</dbReference>
<evidence type="ECO:0000256" key="1">
    <source>
        <dbReference type="SAM" id="MobiDB-lite"/>
    </source>
</evidence>
<gene>
    <name evidence="2" type="ORF">N0F65_006277</name>
</gene>
<feature type="compositionally biased region" description="Low complexity" evidence="1">
    <location>
        <begin position="32"/>
        <end position="48"/>
    </location>
</feature>
<accession>A0AAV2Z109</accession>
<protein>
    <submittedName>
        <fullName evidence="2">Uncharacterized protein</fullName>
    </submittedName>
</protein>
<dbReference type="AlphaFoldDB" id="A0AAV2Z109"/>
<keyword evidence="3" id="KW-1185">Reference proteome</keyword>
<organism evidence="2 3">
    <name type="scientific">Lagenidium giganteum</name>
    <dbReference type="NCBI Taxonomy" id="4803"/>
    <lineage>
        <taxon>Eukaryota</taxon>
        <taxon>Sar</taxon>
        <taxon>Stramenopiles</taxon>
        <taxon>Oomycota</taxon>
        <taxon>Peronosporomycetes</taxon>
        <taxon>Pythiales</taxon>
        <taxon>Pythiaceae</taxon>
    </lineage>
</organism>
<comment type="caution">
    <text evidence="2">The sequence shown here is derived from an EMBL/GenBank/DDBJ whole genome shotgun (WGS) entry which is preliminary data.</text>
</comment>
<dbReference type="EMBL" id="DAKRPA010000055">
    <property type="protein sequence ID" value="DBA01016.1"/>
    <property type="molecule type" value="Genomic_DNA"/>
</dbReference>
<feature type="non-terminal residue" evidence="2">
    <location>
        <position position="1"/>
    </location>
</feature>
<name>A0AAV2Z109_9STRA</name>
<evidence type="ECO:0000313" key="3">
    <source>
        <dbReference type="Proteomes" id="UP001146120"/>
    </source>
</evidence>
<proteinExistence type="predicted"/>
<sequence>NKRMSSTRTPQPPPAASTSSNGVASTSKARARAPPALSRAYSTGTSDSRNTRTTDSRVGTRTSTAVARSPRIRTPPARKTSEPATEEDDEEHVAMAEQPFASSSYSAQTTAEDTALTKQVHQMLHDVTKQNQRNQQLYSYMRGTMSGKDAQISELRHSYQSISRQLDELEALCDVDERTIDQIFNSIPIAERPRL</sequence>
<reference evidence="2" key="1">
    <citation type="submission" date="2022-11" db="EMBL/GenBank/DDBJ databases">
        <authorList>
            <person name="Morgan W.R."/>
            <person name="Tartar A."/>
        </authorList>
    </citation>
    <scope>NUCLEOTIDE SEQUENCE</scope>
    <source>
        <strain evidence="2">ARSEF 373</strain>
    </source>
</reference>